<evidence type="ECO:0008006" key="15">
    <source>
        <dbReference type="Google" id="ProtNLM"/>
    </source>
</evidence>
<comment type="subcellular location">
    <subcellularLocation>
        <location evidence="1">Cytoplasm</location>
    </subcellularLocation>
</comment>
<dbReference type="OrthoDB" id="273556at2759"/>
<feature type="coiled-coil region" evidence="8">
    <location>
        <begin position="406"/>
        <end position="482"/>
    </location>
</feature>
<feature type="domain" description="UBP-type" evidence="11">
    <location>
        <begin position="246"/>
        <end position="345"/>
    </location>
</feature>
<reference evidence="12 14" key="1">
    <citation type="journal article" date="2013" name="Genome Biol.">
        <title>Draft genome of the mountain pine beetle, Dendroctonus ponderosae Hopkins, a major forest pest.</title>
        <authorList>
            <person name="Keeling C.I."/>
            <person name="Yuen M.M."/>
            <person name="Liao N.Y."/>
            <person name="Docking T.R."/>
            <person name="Chan S.K."/>
            <person name="Taylor G.A."/>
            <person name="Palmquist D.L."/>
            <person name="Jackman S.D."/>
            <person name="Nguyen A."/>
            <person name="Li M."/>
            <person name="Henderson H."/>
            <person name="Janes J.K."/>
            <person name="Zhao Y."/>
            <person name="Pandoh P."/>
            <person name="Moore R."/>
            <person name="Sperling F.A."/>
            <person name="Huber D.P."/>
            <person name="Birol I."/>
            <person name="Jones S.J."/>
            <person name="Bohlmann J."/>
        </authorList>
    </citation>
    <scope>NUCLEOTIDE SEQUENCE</scope>
</reference>
<name>N6U3R6_DENPD</name>
<sequence length="528" mass="59155">MEDLVAKCVVRLEVNESAGAQGAEALQDKGRGQRQAHEISVETFPSRLEGARDDWGLLPLSSREQTPMTEAEPLADPSGEIGFFSGNPFVEVTKGILHLYKQDAMSSRQEALTLCLIGVPCSMTCHDILGFTAPCHGAIAHIRVFRDSLPNQYMCLLTFREHEAAVEFYETYNGAPFSSLEPERLCRIVWVSKVEWAHDGLPPPGHTELPTCPVCLERMDESVDGVLTILCNHAFHASCLEKWGDTTCPVCRCVQSPEQAETSECDECGKQAASRDALWICLICGHVGCGRYLSGHAASHYRETSHCYALQVGSHRVWDYKGDNFVHRLLQNKADGKLVPAEGPASEAEHAQEKVDSVQLEFTYLLTSQLEEQRMYFENKLAVTESELFKEIDQLQDDVLALSTERQELWEQVRQLRREKQALEKKAQEQSGRLASALRDLNEERQIGKALLANQEQRQAQAAALEQRGAQQERELAELKEQVRDLMFFIDAQQAVERSEHRDEIAQGSVTVASPPPAAKARRARKKK</sequence>
<evidence type="ECO:0000259" key="10">
    <source>
        <dbReference type="PROSITE" id="PS50089"/>
    </source>
</evidence>
<dbReference type="SMART" id="SM00290">
    <property type="entry name" value="ZnF_UBP"/>
    <property type="match status" value="1"/>
</dbReference>
<keyword evidence="2" id="KW-0963">Cytoplasm</keyword>
<dbReference type="PROSITE" id="PS50271">
    <property type="entry name" value="ZF_UBP"/>
    <property type="match status" value="1"/>
</dbReference>
<evidence type="ECO:0000259" key="11">
    <source>
        <dbReference type="PROSITE" id="PS50271"/>
    </source>
</evidence>
<dbReference type="GO" id="GO:0003676">
    <property type="term" value="F:nucleic acid binding"/>
    <property type="evidence" value="ECO:0007669"/>
    <property type="project" value="InterPro"/>
</dbReference>
<dbReference type="EMBL" id="KB741175">
    <property type="protein sequence ID" value="ENN73217.1"/>
    <property type="molecule type" value="Genomic_DNA"/>
</dbReference>
<reference evidence="13" key="2">
    <citation type="submission" date="2024-08" db="UniProtKB">
        <authorList>
            <consortium name="EnsemblMetazoa"/>
        </authorList>
    </citation>
    <scope>IDENTIFICATION</scope>
</reference>
<dbReference type="AlphaFoldDB" id="N6U3R6"/>
<dbReference type="GO" id="GO:0005737">
    <property type="term" value="C:cytoplasm"/>
    <property type="evidence" value="ECO:0007669"/>
    <property type="project" value="UniProtKB-SubCell"/>
</dbReference>
<dbReference type="FunFam" id="3.30.40.10:FF:000206">
    <property type="entry name" value="BRCA1-associated protein isoform X1"/>
    <property type="match status" value="1"/>
</dbReference>
<dbReference type="InterPro" id="IPR035979">
    <property type="entry name" value="RBD_domain_sf"/>
</dbReference>
<dbReference type="Pfam" id="PF07576">
    <property type="entry name" value="BRAP2"/>
    <property type="match status" value="1"/>
</dbReference>
<feature type="region of interest" description="Disordered" evidence="9">
    <location>
        <begin position="499"/>
        <end position="528"/>
    </location>
</feature>
<evidence type="ECO:0000256" key="9">
    <source>
        <dbReference type="SAM" id="MobiDB-lite"/>
    </source>
</evidence>
<dbReference type="EnsemblMetazoa" id="XM_019911272.1">
    <property type="protein sequence ID" value="XP_019766831.1"/>
    <property type="gene ID" value="LOC109542168"/>
</dbReference>
<evidence type="ECO:0000256" key="4">
    <source>
        <dbReference type="ARBA" id="ARBA00022723"/>
    </source>
</evidence>
<dbReference type="GO" id="GO:0007265">
    <property type="term" value="P:Ras protein signal transduction"/>
    <property type="evidence" value="ECO:0007669"/>
    <property type="project" value="TreeGrafter"/>
</dbReference>
<dbReference type="GO" id="GO:0008270">
    <property type="term" value="F:zinc ion binding"/>
    <property type="evidence" value="ECO:0007669"/>
    <property type="project" value="UniProtKB-KW"/>
</dbReference>
<dbReference type="Pfam" id="PF13639">
    <property type="entry name" value="zf-RING_2"/>
    <property type="match status" value="1"/>
</dbReference>
<dbReference type="OMA" id="RFNSIEP"/>
<dbReference type="Pfam" id="PF02148">
    <property type="entry name" value="zf-UBP"/>
    <property type="match status" value="1"/>
</dbReference>
<keyword evidence="3" id="KW-0597">Phosphoprotein</keyword>
<evidence type="ECO:0000313" key="13">
    <source>
        <dbReference type="EnsemblMetazoa" id="XP_019766831.1"/>
    </source>
</evidence>
<keyword evidence="14" id="KW-1185">Reference proteome</keyword>
<keyword evidence="4" id="KW-0479">Metal-binding</keyword>
<dbReference type="PROSITE" id="PS50089">
    <property type="entry name" value="ZF_RING_2"/>
    <property type="match status" value="1"/>
</dbReference>
<accession>N6U3R6</accession>
<dbReference type="GO" id="GO:0061630">
    <property type="term" value="F:ubiquitin protein ligase activity"/>
    <property type="evidence" value="ECO:0007669"/>
    <property type="project" value="TreeGrafter"/>
</dbReference>
<evidence type="ECO:0000256" key="1">
    <source>
        <dbReference type="ARBA" id="ARBA00004496"/>
    </source>
</evidence>
<evidence type="ECO:0000256" key="5">
    <source>
        <dbReference type="ARBA" id="ARBA00022771"/>
    </source>
</evidence>
<dbReference type="CDD" id="cd16457">
    <property type="entry name" value="RING-H2_BRAP2"/>
    <property type="match status" value="1"/>
</dbReference>
<keyword evidence="5 7" id="KW-0863">Zinc-finger</keyword>
<feature type="domain" description="RING-type" evidence="10">
    <location>
        <begin position="212"/>
        <end position="252"/>
    </location>
</feature>
<dbReference type="GO" id="GO:0008139">
    <property type="term" value="F:nuclear localization sequence binding"/>
    <property type="evidence" value="ECO:0007669"/>
    <property type="project" value="UniProtKB-ARBA"/>
</dbReference>
<evidence type="ECO:0000313" key="12">
    <source>
        <dbReference type="EMBL" id="ENN73217.1"/>
    </source>
</evidence>
<evidence type="ECO:0000256" key="7">
    <source>
        <dbReference type="PROSITE-ProRule" id="PRU00502"/>
    </source>
</evidence>
<dbReference type="InterPro" id="IPR011422">
    <property type="entry name" value="BRAP2/ETP1_RRM"/>
</dbReference>
<dbReference type="InterPro" id="IPR047243">
    <property type="entry name" value="RING-H2_BRAP2"/>
</dbReference>
<dbReference type="SMART" id="SM00184">
    <property type="entry name" value="RING"/>
    <property type="match status" value="1"/>
</dbReference>
<dbReference type="SUPFAM" id="SSF54928">
    <property type="entry name" value="RNA-binding domain, RBD"/>
    <property type="match status" value="1"/>
</dbReference>
<organism evidence="12">
    <name type="scientific">Dendroctonus ponderosae</name>
    <name type="common">Mountain pine beetle</name>
    <dbReference type="NCBI Taxonomy" id="77166"/>
    <lineage>
        <taxon>Eukaryota</taxon>
        <taxon>Metazoa</taxon>
        <taxon>Ecdysozoa</taxon>
        <taxon>Arthropoda</taxon>
        <taxon>Hexapoda</taxon>
        <taxon>Insecta</taxon>
        <taxon>Pterygota</taxon>
        <taxon>Neoptera</taxon>
        <taxon>Endopterygota</taxon>
        <taxon>Coleoptera</taxon>
        <taxon>Polyphaga</taxon>
        <taxon>Cucujiformia</taxon>
        <taxon>Curculionidae</taxon>
        <taxon>Scolytinae</taxon>
        <taxon>Dendroctonus</taxon>
    </lineage>
</organism>
<dbReference type="PANTHER" id="PTHR24007:SF7">
    <property type="entry name" value="BRCA1-ASSOCIATED PROTEIN"/>
    <property type="match status" value="1"/>
</dbReference>
<evidence type="ECO:0000256" key="2">
    <source>
        <dbReference type="ARBA" id="ARBA00022490"/>
    </source>
</evidence>
<dbReference type="Gene3D" id="3.30.40.10">
    <property type="entry name" value="Zinc/RING finger domain, C3HC4 (zinc finger)"/>
    <property type="match status" value="2"/>
</dbReference>
<dbReference type="SUPFAM" id="SSF57850">
    <property type="entry name" value="RING/U-box"/>
    <property type="match status" value="2"/>
</dbReference>
<gene>
    <name evidence="13" type="primary">109542168</name>
    <name evidence="12" type="ORF">YQE_10168</name>
</gene>
<evidence type="ECO:0000256" key="3">
    <source>
        <dbReference type="ARBA" id="ARBA00022553"/>
    </source>
</evidence>
<dbReference type="InterPro" id="IPR001841">
    <property type="entry name" value="Znf_RING"/>
</dbReference>
<dbReference type="InterPro" id="IPR013083">
    <property type="entry name" value="Znf_RING/FYVE/PHD"/>
</dbReference>
<protein>
    <recommendedName>
        <fullName evidence="15">BRCA1-associated protein</fullName>
    </recommendedName>
</protein>
<dbReference type="PANTHER" id="PTHR24007">
    <property type="entry name" value="BRCA1-ASSOCIATED PROTEIN"/>
    <property type="match status" value="1"/>
</dbReference>
<dbReference type="InterPro" id="IPR001607">
    <property type="entry name" value="Znf_UBP"/>
</dbReference>
<dbReference type="GO" id="GO:0016567">
    <property type="term" value="P:protein ubiquitination"/>
    <property type="evidence" value="ECO:0007669"/>
    <property type="project" value="TreeGrafter"/>
</dbReference>
<dbReference type="HOGENOM" id="CLU_009969_3_0_1"/>
<keyword evidence="8" id="KW-0175">Coiled coil</keyword>
<proteinExistence type="predicted"/>
<dbReference type="Proteomes" id="UP000019118">
    <property type="component" value="Unassembled WGS sequence"/>
</dbReference>
<evidence type="ECO:0000256" key="8">
    <source>
        <dbReference type="SAM" id="Coils"/>
    </source>
</evidence>
<evidence type="ECO:0000256" key="6">
    <source>
        <dbReference type="ARBA" id="ARBA00022833"/>
    </source>
</evidence>
<keyword evidence="6" id="KW-0862">Zinc</keyword>
<evidence type="ECO:0000313" key="14">
    <source>
        <dbReference type="Proteomes" id="UP000019118"/>
    </source>
</evidence>
<feature type="non-terminal residue" evidence="12">
    <location>
        <position position="1"/>
    </location>
</feature>